<organism evidence="3 4">
    <name type="scientific">Wickerhamomyces pijperi</name>
    <name type="common">Yeast</name>
    <name type="synonym">Pichia pijperi</name>
    <dbReference type="NCBI Taxonomy" id="599730"/>
    <lineage>
        <taxon>Eukaryota</taxon>
        <taxon>Fungi</taxon>
        <taxon>Dikarya</taxon>
        <taxon>Ascomycota</taxon>
        <taxon>Saccharomycotina</taxon>
        <taxon>Saccharomycetes</taxon>
        <taxon>Phaffomycetales</taxon>
        <taxon>Wickerhamomycetaceae</taxon>
        <taxon>Wickerhamomyces</taxon>
    </lineage>
</organism>
<dbReference type="PROSITE" id="PS51329">
    <property type="entry name" value="C_CAP_COFACTOR_C"/>
    <property type="match status" value="1"/>
</dbReference>
<gene>
    <name evidence="3" type="ORF">WICPIJ_006538</name>
</gene>
<dbReference type="AlphaFoldDB" id="A0A9P8Q1Z4"/>
<comment type="similarity">
    <text evidence="1">Belongs to the TBCC family.</text>
</comment>
<dbReference type="PANTHER" id="PTHR15139">
    <property type="entry name" value="TUBULIN FOLDING COFACTOR C"/>
    <property type="match status" value="1"/>
</dbReference>
<dbReference type="Pfam" id="PF07986">
    <property type="entry name" value="TBCC"/>
    <property type="match status" value="1"/>
</dbReference>
<dbReference type="InterPro" id="IPR017901">
    <property type="entry name" value="C-CAP_CF_C-like"/>
</dbReference>
<dbReference type="GO" id="GO:0007023">
    <property type="term" value="P:post-chaperonin tubulin folding pathway"/>
    <property type="evidence" value="ECO:0007669"/>
    <property type="project" value="InterPro"/>
</dbReference>
<dbReference type="InterPro" id="IPR012945">
    <property type="entry name" value="Tubulin-bd_cofactor_C_dom"/>
</dbReference>
<protein>
    <recommendedName>
        <fullName evidence="2">C-CAP/cofactor C-like domain-containing protein</fullName>
    </recommendedName>
</protein>
<dbReference type="PANTHER" id="PTHR15139:SF0">
    <property type="entry name" value="TUBULIN-SPECIFIC CHAPERONE C"/>
    <property type="match status" value="1"/>
</dbReference>
<dbReference type="InterPro" id="IPR016098">
    <property type="entry name" value="CAP/MinC_C"/>
</dbReference>
<evidence type="ECO:0000313" key="3">
    <source>
        <dbReference type="EMBL" id="KAH3682508.1"/>
    </source>
</evidence>
<accession>A0A9P8Q1Z4</accession>
<evidence type="ECO:0000259" key="2">
    <source>
        <dbReference type="PROSITE" id="PS51329"/>
    </source>
</evidence>
<dbReference type="Proteomes" id="UP000774326">
    <property type="component" value="Unassembled WGS sequence"/>
</dbReference>
<evidence type="ECO:0000313" key="4">
    <source>
        <dbReference type="Proteomes" id="UP000774326"/>
    </source>
</evidence>
<dbReference type="GO" id="GO:0007021">
    <property type="term" value="P:tubulin complex assembly"/>
    <property type="evidence" value="ECO:0007669"/>
    <property type="project" value="TreeGrafter"/>
</dbReference>
<evidence type="ECO:0000256" key="1">
    <source>
        <dbReference type="ARBA" id="ARBA00008848"/>
    </source>
</evidence>
<dbReference type="InterPro" id="IPR027684">
    <property type="entry name" value="TBCC"/>
</dbReference>
<keyword evidence="4" id="KW-1185">Reference proteome</keyword>
<reference evidence="3" key="1">
    <citation type="journal article" date="2021" name="Open Biol.">
        <title>Shared evolutionary footprints suggest mitochondrial oxidative damage underlies multiple complex I losses in fungi.</title>
        <authorList>
            <person name="Schikora-Tamarit M.A."/>
            <person name="Marcet-Houben M."/>
            <person name="Nosek J."/>
            <person name="Gabaldon T."/>
        </authorList>
    </citation>
    <scope>NUCLEOTIDE SEQUENCE</scope>
    <source>
        <strain evidence="3">CBS2887</strain>
    </source>
</reference>
<dbReference type="Gene3D" id="2.160.20.70">
    <property type="match status" value="1"/>
</dbReference>
<dbReference type="GO" id="GO:0005737">
    <property type="term" value="C:cytoplasm"/>
    <property type="evidence" value="ECO:0007669"/>
    <property type="project" value="TreeGrafter"/>
</dbReference>
<comment type="caution">
    <text evidence="3">The sequence shown here is derived from an EMBL/GenBank/DDBJ whole genome shotgun (WGS) entry which is preliminary data.</text>
</comment>
<sequence>MLSTSQITKDSISTSLNLIETSIAKKISTEDEVKQAISKLRSDLDRIKHSLAPYELQRFSDKVNDLAKKLESSGNAPTGRKFKFSGRVSGVAKKERPRKISPTYQESTLQPTISNKKNEVLQIVEANPIIQGISKCIIIADSVDSLQLFDIDDSIILINHNRSSNFIKGAKNCILYLVTNSQTRLHDLEDCKIKLLECDKIIIENCSGLKVSKGASVDDFNSPLGNSTNFEFVQFSEEFENLLSEINGRSGHVLSDIERHLELL</sequence>
<name>A0A9P8Q1Z4_WICPI</name>
<dbReference type="OrthoDB" id="194775at2759"/>
<reference evidence="3" key="2">
    <citation type="submission" date="2021-01" db="EMBL/GenBank/DDBJ databases">
        <authorList>
            <person name="Schikora-Tamarit M.A."/>
        </authorList>
    </citation>
    <scope>NUCLEOTIDE SEQUENCE</scope>
    <source>
        <strain evidence="3">CBS2887</strain>
    </source>
</reference>
<feature type="domain" description="C-CAP/cofactor C-like" evidence="2">
    <location>
        <begin position="97"/>
        <end position="241"/>
    </location>
</feature>
<proteinExistence type="inferred from homology"/>
<dbReference type="EMBL" id="JAEUBG010003672">
    <property type="protein sequence ID" value="KAH3682508.1"/>
    <property type="molecule type" value="Genomic_DNA"/>
</dbReference>